<evidence type="ECO:0000256" key="1">
    <source>
        <dbReference type="ARBA" id="ARBA00006056"/>
    </source>
</evidence>
<dbReference type="SUPFAM" id="SSF56935">
    <property type="entry name" value="Porins"/>
    <property type="match status" value="1"/>
</dbReference>
<comment type="caution">
    <text evidence="3">The sequence shown here is derived from an EMBL/GenBank/DDBJ whole genome shotgun (WGS) entry which is preliminary data.</text>
</comment>
<evidence type="ECO:0000313" key="3">
    <source>
        <dbReference type="EMBL" id="KUK81720.1"/>
    </source>
</evidence>
<dbReference type="PATRIC" id="fig|1184387.3.peg.676"/>
<dbReference type="SUPFAM" id="SSF89733">
    <property type="entry name" value="L-sulfolactate dehydrogenase-like"/>
    <property type="match status" value="1"/>
</dbReference>
<comment type="similarity">
    <text evidence="1">Belongs to the LDH2/MDH2 oxidoreductase family.</text>
</comment>
<dbReference type="InterPro" id="IPR003767">
    <property type="entry name" value="Malate/L-lactate_DH-like"/>
</dbReference>
<evidence type="ECO:0000256" key="2">
    <source>
        <dbReference type="ARBA" id="ARBA00023002"/>
    </source>
</evidence>
<protein>
    <submittedName>
        <fullName evidence="3">Malate/lactate dehydrogenase</fullName>
    </submittedName>
</protein>
<dbReference type="Gene3D" id="1.10.1530.10">
    <property type="match status" value="1"/>
</dbReference>
<name>A0A101HSW2_9BACT</name>
<dbReference type="PANTHER" id="PTHR11091">
    <property type="entry name" value="OXIDOREDUCTASE-RELATED"/>
    <property type="match status" value="1"/>
</dbReference>
<dbReference type="GO" id="GO:0016491">
    <property type="term" value="F:oxidoreductase activity"/>
    <property type="evidence" value="ECO:0007669"/>
    <property type="project" value="UniProtKB-KW"/>
</dbReference>
<sequence>MGNIYDDVIWVDFDTLETFMKDVFVGVGVPDEDAGICANVLIASDKRGIDSHGVGRLKPIYVDRIRDGVQNPVTDFEIVRESPTTAVVDGHNGMGHVIAYRSMKLAIEKAKAYGMEIWLKKNSGKLLGWLGYTYSRVSRETKDINNNQSYYPYYDRPHQLQIRLAYHLSPRFNFNAALYYMTGGRTTVPSAFYDYNNLIIPIYNEKNNMRLPDYHRLDIAAEFRLSRQGSRFRQILSLSIYNVYNRNNPFLVSFNKIMDDNGNFVVPANFDQKQTIIPTQLSVAGIIPSINYKFSF</sequence>
<dbReference type="EMBL" id="LGGP01000039">
    <property type="protein sequence ID" value="KUK81720.1"/>
    <property type="molecule type" value="Genomic_DNA"/>
</dbReference>
<dbReference type="AlphaFoldDB" id="A0A101HSW2"/>
<accession>A0A101HSW2</accession>
<keyword evidence="2" id="KW-0560">Oxidoreductase</keyword>
<dbReference type="InterPro" id="IPR043144">
    <property type="entry name" value="Mal/L-sulf/L-lact_DH-like_ah"/>
</dbReference>
<dbReference type="InterPro" id="IPR043143">
    <property type="entry name" value="Mal/L-sulf/L-lact_DH-like_NADP"/>
</dbReference>
<organism evidence="3 4">
    <name type="scientific">Mesotoga prima</name>
    <dbReference type="NCBI Taxonomy" id="1184387"/>
    <lineage>
        <taxon>Bacteria</taxon>
        <taxon>Thermotogati</taxon>
        <taxon>Thermotogota</taxon>
        <taxon>Thermotogae</taxon>
        <taxon>Kosmotogales</taxon>
        <taxon>Kosmotogaceae</taxon>
        <taxon>Mesotoga</taxon>
    </lineage>
</organism>
<dbReference type="PANTHER" id="PTHR11091:SF0">
    <property type="entry name" value="MALATE DEHYDROGENASE"/>
    <property type="match status" value="1"/>
</dbReference>
<proteinExistence type="inferred from homology"/>
<evidence type="ECO:0000313" key="4">
    <source>
        <dbReference type="Proteomes" id="UP000054092"/>
    </source>
</evidence>
<reference evidence="4" key="1">
    <citation type="journal article" date="2015" name="MBio">
        <title>Genome-Resolved Metagenomic Analysis Reveals Roles for Candidate Phyla and Other Microbial Community Members in Biogeochemical Transformations in Oil Reservoirs.</title>
        <authorList>
            <person name="Hu P."/>
            <person name="Tom L."/>
            <person name="Singh A."/>
            <person name="Thomas B.C."/>
            <person name="Baker B.J."/>
            <person name="Piceno Y.M."/>
            <person name="Andersen G.L."/>
            <person name="Banfield J.F."/>
        </authorList>
    </citation>
    <scope>NUCLEOTIDE SEQUENCE [LARGE SCALE GENOMIC DNA]</scope>
</reference>
<dbReference type="Pfam" id="PF02615">
    <property type="entry name" value="Ldh_2"/>
    <property type="match status" value="1"/>
</dbReference>
<dbReference type="Gene3D" id="3.30.1370.60">
    <property type="entry name" value="Hypothetical oxidoreductase yiak, domain 2"/>
    <property type="match status" value="1"/>
</dbReference>
<dbReference type="Proteomes" id="UP000054092">
    <property type="component" value="Unassembled WGS sequence"/>
</dbReference>
<dbReference type="InterPro" id="IPR036111">
    <property type="entry name" value="Mal/L-sulfo/L-lacto_DH-like_sf"/>
</dbReference>
<gene>
    <name evidence="3" type="ORF">XD94_0349</name>
</gene>